<dbReference type="PANTHER" id="PTHR44068">
    <property type="entry name" value="ZGC:194242"/>
    <property type="match status" value="1"/>
</dbReference>
<keyword evidence="2" id="KW-0808">Transferase</keyword>
<protein>
    <submittedName>
        <fullName evidence="2">SAM-dependent methyltransferase</fullName>
    </submittedName>
</protein>
<comment type="caution">
    <text evidence="2">The sequence shown here is derived from an EMBL/GenBank/DDBJ whole genome shotgun (WGS) entry which is preliminary data.</text>
</comment>
<dbReference type="GO" id="GO:0008168">
    <property type="term" value="F:methyltransferase activity"/>
    <property type="evidence" value="ECO:0007669"/>
    <property type="project" value="UniProtKB-KW"/>
</dbReference>
<dbReference type="InterPro" id="IPR050447">
    <property type="entry name" value="Erg6_SMT_methyltransf"/>
</dbReference>
<feature type="domain" description="Methyltransferase" evidence="1">
    <location>
        <begin position="37"/>
        <end position="185"/>
    </location>
</feature>
<dbReference type="CDD" id="cd02440">
    <property type="entry name" value="AdoMet_MTases"/>
    <property type="match status" value="1"/>
</dbReference>
<keyword evidence="2" id="KW-0489">Methyltransferase</keyword>
<evidence type="ECO:0000259" key="1">
    <source>
        <dbReference type="Pfam" id="PF13847"/>
    </source>
</evidence>
<proteinExistence type="predicted"/>
<reference evidence="2 3" key="1">
    <citation type="journal article" date="2016" name="Front. Microbiol.">
        <title>Comprehensive Phylogenetic Analysis of Bovine Non-aureus Staphylococci Species Based on Whole-Genome Sequencing.</title>
        <authorList>
            <person name="Naushad S."/>
            <person name="Barkema H.W."/>
            <person name="Luby C."/>
            <person name="Condas L.A."/>
            <person name="Nobrega D.B."/>
            <person name="Carson D.A."/>
            <person name="De Buck J."/>
        </authorList>
    </citation>
    <scope>NUCLEOTIDE SEQUENCE [LARGE SCALE GENOMIC DNA]</scope>
    <source>
        <strain evidence="2 3">SNUC 761</strain>
    </source>
</reference>
<dbReference type="SUPFAM" id="SSF53335">
    <property type="entry name" value="S-adenosyl-L-methionine-dependent methyltransferases"/>
    <property type="match status" value="1"/>
</dbReference>
<dbReference type="PANTHER" id="PTHR44068:SF11">
    <property type="entry name" value="GERANYL DIPHOSPHATE 2-C-METHYLTRANSFERASE"/>
    <property type="match status" value="1"/>
</dbReference>
<organism evidence="2 3">
    <name type="scientific">Staphylococcus devriesei</name>
    <dbReference type="NCBI Taxonomy" id="586733"/>
    <lineage>
        <taxon>Bacteria</taxon>
        <taxon>Bacillati</taxon>
        <taxon>Bacillota</taxon>
        <taxon>Bacilli</taxon>
        <taxon>Bacillales</taxon>
        <taxon>Staphylococcaceae</taxon>
        <taxon>Staphylococcus</taxon>
    </lineage>
</organism>
<dbReference type="InterPro" id="IPR025714">
    <property type="entry name" value="Methyltranfer_dom"/>
</dbReference>
<dbReference type="Proteomes" id="UP000242547">
    <property type="component" value="Unassembled WGS sequence"/>
</dbReference>
<dbReference type="Gene3D" id="3.40.50.150">
    <property type="entry name" value="Vaccinia Virus protein VP39"/>
    <property type="match status" value="1"/>
</dbReference>
<evidence type="ECO:0000313" key="2">
    <source>
        <dbReference type="EMBL" id="PTE73767.1"/>
    </source>
</evidence>
<gene>
    <name evidence="2" type="ORF">BUY44_04490</name>
</gene>
<dbReference type="Pfam" id="PF13847">
    <property type="entry name" value="Methyltransf_31"/>
    <property type="match status" value="1"/>
</dbReference>
<accession>A0A2T4KIG1</accession>
<sequence>MAKKMAGHTFLAQLGKKRLRPGGIVATNWLIDKGHFSKDKRVLEVGCNMCTTSIELVQKFQCHIEGVDLNNAALEKGRQNISKHQLDDYIHLTQANAASLPFDDNSFDIILNEAMLTMLPLSVKEKVLQEYSRVLKPNGVLLTHDIAIVNREQEALVVSELSDAINVKVTPLKPEHWYQLYQDAGFTNVQSNMGPLSLMTPCGMIRDEGLFGTLNIIKNALKPSNRPMFVNMFKTMSTHKNDMNYIVHAVRKL</sequence>
<dbReference type="EMBL" id="PYZL01000019">
    <property type="protein sequence ID" value="PTE73767.1"/>
    <property type="molecule type" value="Genomic_DNA"/>
</dbReference>
<evidence type="ECO:0000313" key="3">
    <source>
        <dbReference type="Proteomes" id="UP000242547"/>
    </source>
</evidence>
<name>A0A2T4KIG1_9STAP</name>
<dbReference type="InterPro" id="IPR029063">
    <property type="entry name" value="SAM-dependent_MTases_sf"/>
</dbReference>
<dbReference type="GO" id="GO:0032259">
    <property type="term" value="P:methylation"/>
    <property type="evidence" value="ECO:0007669"/>
    <property type="project" value="UniProtKB-KW"/>
</dbReference>
<dbReference type="AlphaFoldDB" id="A0A2T4KIG1"/>
<dbReference type="RefSeq" id="WP_107505893.1">
    <property type="nucleotide sequence ID" value="NZ_PYZL01000019.1"/>
</dbReference>